<sequence>MKTRNKEQKKTGAEGEIRYRSSGRETAEILN</sequence>
<evidence type="ECO:0000313" key="2">
    <source>
        <dbReference type="EMBL" id="DAD79195.1"/>
    </source>
</evidence>
<protein>
    <submittedName>
        <fullName evidence="2">Uncharacterized protein</fullName>
    </submittedName>
</protein>
<reference evidence="2" key="1">
    <citation type="journal article" date="2021" name="Proc. Natl. Acad. Sci. U.S.A.">
        <title>A Catalog of Tens of Thousands of Viruses from Human Metagenomes Reveals Hidden Associations with Chronic Diseases.</title>
        <authorList>
            <person name="Tisza M.J."/>
            <person name="Buck C.B."/>
        </authorList>
    </citation>
    <scope>NUCLEOTIDE SEQUENCE</scope>
    <source>
        <strain evidence="2">CtKvA22</strain>
    </source>
</reference>
<feature type="region of interest" description="Disordered" evidence="1">
    <location>
        <begin position="1"/>
        <end position="31"/>
    </location>
</feature>
<accession>A0A8S5MB97</accession>
<dbReference type="EMBL" id="BK014860">
    <property type="protein sequence ID" value="DAD79195.1"/>
    <property type="molecule type" value="Genomic_DNA"/>
</dbReference>
<organism evidence="2">
    <name type="scientific">Siphoviridae sp. ctKvA22</name>
    <dbReference type="NCBI Taxonomy" id="2826246"/>
    <lineage>
        <taxon>Viruses</taxon>
        <taxon>Duplodnaviria</taxon>
        <taxon>Heunggongvirae</taxon>
        <taxon>Uroviricota</taxon>
        <taxon>Caudoviricetes</taxon>
    </lineage>
</organism>
<proteinExistence type="predicted"/>
<name>A0A8S5MB97_9CAUD</name>
<evidence type="ECO:0000256" key="1">
    <source>
        <dbReference type="SAM" id="MobiDB-lite"/>
    </source>
</evidence>